<reference evidence="1" key="1">
    <citation type="journal article" date="2014" name="Front. Microbiol.">
        <title>High frequency of phylogenetically diverse reductive dehalogenase-homologous genes in deep subseafloor sedimentary metagenomes.</title>
        <authorList>
            <person name="Kawai M."/>
            <person name="Futagami T."/>
            <person name="Toyoda A."/>
            <person name="Takaki Y."/>
            <person name="Nishi S."/>
            <person name="Hori S."/>
            <person name="Arai W."/>
            <person name="Tsubouchi T."/>
            <person name="Morono Y."/>
            <person name="Uchiyama I."/>
            <person name="Ito T."/>
            <person name="Fujiyama A."/>
            <person name="Inagaki F."/>
            <person name="Takami H."/>
        </authorList>
    </citation>
    <scope>NUCLEOTIDE SEQUENCE</scope>
    <source>
        <strain evidence="1">Expedition CK06-06</strain>
    </source>
</reference>
<proteinExistence type="predicted"/>
<name>X1S1R8_9ZZZZ</name>
<protein>
    <submittedName>
        <fullName evidence="1">Uncharacterized protein</fullName>
    </submittedName>
</protein>
<evidence type="ECO:0000313" key="1">
    <source>
        <dbReference type="EMBL" id="GAI69390.1"/>
    </source>
</evidence>
<dbReference type="EMBL" id="BARV01045491">
    <property type="protein sequence ID" value="GAI69390.1"/>
    <property type="molecule type" value="Genomic_DNA"/>
</dbReference>
<feature type="non-terminal residue" evidence="1">
    <location>
        <position position="1"/>
    </location>
</feature>
<sequence>PTSLYRGQEIEIRCAVHDNETTNSLLNVSIQYQNSTNNGYLECANITYDSTNG</sequence>
<accession>X1S1R8</accession>
<feature type="non-terminal residue" evidence="1">
    <location>
        <position position="53"/>
    </location>
</feature>
<gene>
    <name evidence="1" type="ORF">S06H3_66602</name>
</gene>
<dbReference type="AlphaFoldDB" id="X1S1R8"/>
<organism evidence="1">
    <name type="scientific">marine sediment metagenome</name>
    <dbReference type="NCBI Taxonomy" id="412755"/>
    <lineage>
        <taxon>unclassified sequences</taxon>
        <taxon>metagenomes</taxon>
        <taxon>ecological metagenomes</taxon>
    </lineage>
</organism>
<comment type="caution">
    <text evidence="1">The sequence shown here is derived from an EMBL/GenBank/DDBJ whole genome shotgun (WGS) entry which is preliminary data.</text>
</comment>